<comment type="caution">
    <text evidence="1">The sequence shown here is derived from an EMBL/GenBank/DDBJ whole genome shotgun (WGS) entry which is preliminary data.</text>
</comment>
<protein>
    <submittedName>
        <fullName evidence="1">Uncharacterized protein</fullName>
    </submittedName>
</protein>
<evidence type="ECO:0000313" key="1">
    <source>
        <dbReference type="EMBL" id="GJM50152.1"/>
    </source>
</evidence>
<dbReference type="RefSeq" id="WP_264857499.1">
    <property type="nucleotide sequence ID" value="NZ_BQKA01000022.1"/>
</dbReference>
<gene>
    <name evidence="1" type="ORF">RCZ15_11260</name>
</gene>
<organism evidence="1 2">
    <name type="scientific">Capnocytophaga catalasegens</name>
    <dbReference type="NCBI Taxonomy" id="1004260"/>
    <lineage>
        <taxon>Bacteria</taxon>
        <taxon>Pseudomonadati</taxon>
        <taxon>Bacteroidota</taxon>
        <taxon>Flavobacteriia</taxon>
        <taxon>Flavobacteriales</taxon>
        <taxon>Flavobacteriaceae</taxon>
        <taxon>Capnocytophaga</taxon>
    </lineage>
</organism>
<dbReference type="EMBL" id="BQKA01000022">
    <property type="protein sequence ID" value="GJM50152.1"/>
    <property type="molecule type" value="Genomic_DNA"/>
</dbReference>
<proteinExistence type="predicted"/>
<dbReference type="Proteomes" id="UP001207736">
    <property type="component" value="Unassembled WGS sequence"/>
</dbReference>
<dbReference type="AlphaFoldDB" id="A0AAV5AZ63"/>
<sequence length="380" mass="43527">MKNREVEVLFFTRDKFLYSKNTTQNELTWKLWSEIKTHNIKGEPFHSTKGKIDNKGELLVALDTSKCKLDKANIIAVFKIKGKEGKEKGAYIREWYSLILHSYPQLTKLVENKAAVQVGELLGIGKVERVTIEKVLDITTYHIYHNGSIEKHIVKNSTLDKYRYMYHDEKGDIHEICILNKITVDKRNNGKKENVIPKKYIKTYNYPEGGNAQTAYVTENETIFVSGTVYGIRSYSKGRGQVELVRMPDGLSYVKDNTKIIFSFSNSQRRYCNPDCMAGFIGVLAELKKEVECTGMCFSDATSYPSLSHPNGDSADTEYFTSLIEEQKKVDAFKKFHFVKIYRGDAGWYPSLKNTSYSDGHNNHLHAGEFDNTKIKIINL</sequence>
<accession>A0AAV5AZ63</accession>
<evidence type="ECO:0000313" key="2">
    <source>
        <dbReference type="Proteomes" id="UP001207736"/>
    </source>
</evidence>
<reference evidence="1" key="1">
    <citation type="submission" date="2021-11" db="EMBL/GenBank/DDBJ databases">
        <title>Draft genome sequence of Capnocytophaga sp. strain KC07075 isolated from cat oral cavity.</title>
        <authorList>
            <person name="Suzuki M."/>
            <person name="Imaoka K."/>
            <person name="Kimura M."/>
            <person name="Morikawa S."/>
            <person name="Maeda K."/>
        </authorList>
    </citation>
    <scope>NUCLEOTIDE SEQUENCE</scope>
    <source>
        <strain evidence="1">KC07075</strain>
    </source>
</reference>
<name>A0AAV5AZ63_9FLAO</name>